<comment type="subcellular location">
    <subcellularLocation>
        <location evidence="10 11">Cytoplasm</location>
    </subcellularLocation>
</comment>
<dbReference type="SUPFAM" id="SSF53623">
    <property type="entry name" value="MurD-like peptide ligases, catalytic domain"/>
    <property type="match status" value="1"/>
</dbReference>
<keyword evidence="16" id="KW-1185">Reference proteome</keyword>
<dbReference type="GO" id="GO:0005524">
    <property type="term" value="F:ATP binding"/>
    <property type="evidence" value="ECO:0007669"/>
    <property type="project" value="UniProtKB-UniRule"/>
</dbReference>
<comment type="similarity">
    <text evidence="10">Belongs to the MurCDEF family. MurF subfamily.</text>
</comment>
<dbReference type="GO" id="GO:0047480">
    <property type="term" value="F:UDP-N-acetylmuramoyl-tripeptide-D-alanyl-D-alanine ligase activity"/>
    <property type="evidence" value="ECO:0007669"/>
    <property type="project" value="UniProtKB-UniRule"/>
</dbReference>
<dbReference type="Pfam" id="PF02875">
    <property type="entry name" value="Mur_ligase_C"/>
    <property type="match status" value="1"/>
</dbReference>
<dbReference type="InterPro" id="IPR036615">
    <property type="entry name" value="Mur_ligase_C_dom_sf"/>
</dbReference>
<dbReference type="AlphaFoldDB" id="A0A0N0GN87"/>
<dbReference type="GO" id="GO:0071555">
    <property type="term" value="P:cell wall organization"/>
    <property type="evidence" value="ECO:0007669"/>
    <property type="project" value="UniProtKB-KW"/>
</dbReference>
<evidence type="ECO:0000256" key="3">
    <source>
        <dbReference type="ARBA" id="ARBA00022618"/>
    </source>
</evidence>
<dbReference type="Gene3D" id="3.40.1190.10">
    <property type="entry name" value="Mur-like, catalytic domain"/>
    <property type="match status" value="1"/>
</dbReference>
<keyword evidence="6 10" id="KW-0133">Cell shape</keyword>
<dbReference type="InterPro" id="IPR036565">
    <property type="entry name" value="Mur-like_cat_sf"/>
</dbReference>
<evidence type="ECO:0000256" key="6">
    <source>
        <dbReference type="ARBA" id="ARBA00022960"/>
    </source>
</evidence>
<dbReference type="GO" id="GO:0005737">
    <property type="term" value="C:cytoplasm"/>
    <property type="evidence" value="ECO:0007669"/>
    <property type="project" value="UniProtKB-SubCell"/>
</dbReference>
<keyword evidence="4 10" id="KW-0547">Nucleotide-binding</keyword>
<evidence type="ECO:0000256" key="2">
    <source>
        <dbReference type="ARBA" id="ARBA00022598"/>
    </source>
</evidence>
<dbReference type="PANTHER" id="PTHR43024:SF1">
    <property type="entry name" value="UDP-N-ACETYLMURAMOYL-TRIPEPTIDE--D-ALANYL-D-ALANINE LIGASE"/>
    <property type="match status" value="1"/>
</dbReference>
<keyword evidence="7 10" id="KW-0573">Peptidoglycan synthesis</keyword>
<evidence type="ECO:0000256" key="10">
    <source>
        <dbReference type="HAMAP-Rule" id="MF_02019"/>
    </source>
</evidence>
<keyword evidence="9 10" id="KW-0961">Cell wall biogenesis/degradation</keyword>
<feature type="domain" description="Mur ligase central" evidence="14">
    <location>
        <begin position="111"/>
        <end position="300"/>
    </location>
</feature>
<dbReference type="GO" id="GO:0008766">
    <property type="term" value="F:UDP-N-acetylmuramoylalanyl-D-glutamyl-2,6-diaminopimelate-D-alanyl-D-alanine ligase activity"/>
    <property type="evidence" value="ECO:0007669"/>
    <property type="project" value="RHEA"/>
</dbReference>
<keyword evidence="8 10" id="KW-0131">Cell cycle</keyword>
<dbReference type="RefSeq" id="WP_152969207.1">
    <property type="nucleotide sequence ID" value="NZ_LAQT01000010.1"/>
</dbReference>
<comment type="function">
    <text evidence="10 11">Involved in cell wall formation. Catalyzes the final step in the synthesis of UDP-N-acetylmuramoyl-pentapeptide, the precursor of murein.</text>
</comment>
<dbReference type="InterPro" id="IPR004101">
    <property type="entry name" value="Mur_ligase_C"/>
</dbReference>
<comment type="pathway">
    <text evidence="10 11">Cell wall biogenesis; peptidoglycan biosynthesis.</text>
</comment>
<dbReference type="PATRIC" id="fig|857265.3.peg.2925"/>
<evidence type="ECO:0000256" key="9">
    <source>
        <dbReference type="ARBA" id="ARBA00023316"/>
    </source>
</evidence>
<evidence type="ECO:0000256" key="7">
    <source>
        <dbReference type="ARBA" id="ARBA00022984"/>
    </source>
</evidence>
<dbReference type="Proteomes" id="UP000037939">
    <property type="component" value="Unassembled WGS sequence"/>
</dbReference>
<dbReference type="OrthoDB" id="9801978at2"/>
<evidence type="ECO:0000259" key="13">
    <source>
        <dbReference type="Pfam" id="PF02875"/>
    </source>
</evidence>
<dbReference type="InterPro" id="IPR013221">
    <property type="entry name" value="Mur_ligase_cen"/>
</dbReference>
<dbReference type="GO" id="GO:0051301">
    <property type="term" value="P:cell division"/>
    <property type="evidence" value="ECO:0007669"/>
    <property type="project" value="UniProtKB-KW"/>
</dbReference>
<feature type="domain" description="Mur ligase C-terminal" evidence="13">
    <location>
        <begin position="322"/>
        <end position="443"/>
    </location>
</feature>
<keyword evidence="3 10" id="KW-0132">Cell division</keyword>
<keyword evidence="2 10" id="KW-0436">Ligase</keyword>
<feature type="binding site" evidence="10">
    <location>
        <begin position="113"/>
        <end position="119"/>
    </location>
    <ligand>
        <name>ATP</name>
        <dbReference type="ChEBI" id="CHEBI:30616"/>
    </ligand>
</feature>
<evidence type="ECO:0000259" key="14">
    <source>
        <dbReference type="Pfam" id="PF08245"/>
    </source>
</evidence>
<evidence type="ECO:0000256" key="1">
    <source>
        <dbReference type="ARBA" id="ARBA00022490"/>
    </source>
</evidence>
<organism evidence="15 16">
    <name type="scientific">Amantichitinum ursilacus</name>
    <dbReference type="NCBI Taxonomy" id="857265"/>
    <lineage>
        <taxon>Bacteria</taxon>
        <taxon>Pseudomonadati</taxon>
        <taxon>Pseudomonadota</taxon>
        <taxon>Betaproteobacteria</taxon>
        <taxon>Neisseriales</taxon>
        <taxon>Chitinibacteraceae</taxon>
        <taxon>Amantichitinum</taxon>
    </lineage>
</organism>
<dbReference type="Pfam" id="PF08245">
    <property type="entry name" value="Mur_ligase_M"/>
    <property type="match status" value="1"/>
</dbReference>
<reference evidence="15 16" key="1">
    <citation type="submission" date="2015-07" db="EMBL/GenBank/DDBJ databases">
        <title>Draft genome sequence of the Amantichitinum ursilacus IGB-41, a new chitin-degrading bacterium.</title>
        <authorList>
            <person name="Kirstahler P."/>
            <person name="Guenther M."/>
            <person name="Grumaz C."/>
            <person name="Rupp S."/>
            <person name="Zibek S."/>
            <person name="Sohn K."/>
        </authorList>
    </citation>
    <scope>NUCLEOTIDE SEQUENCE [LARGE SCALE GENOMIC DNA]</scope>
    <source>
        <strain evidence="15 16">IGB-41</strain>
    </source>
</reference>
<dbReference type="NCBIfam" id="TIGR01143">
    <property type="entry name" value="murF"/>
    <property type="match status" value="1"/>
</dbReference>
<dbReference type="Pfam" id="PF01225">
    <property type="entry name" value="Mur_ligase"/>
    <property type="match status" value="1"/>
</dbReference>
<dbReference type="Gene3D" id="3.90.190.20">
    <property type="entry name" value="Mur ligase, C-terminal domain"/>
    <property type="match status" value="1"/>
</dbReference>
<evidence type="ECO:0000259" key="12">
    <source>
        <dbReference type="Pfam" id="PF01225"/>
    </source>
</evidence>
<dbReference type="UniPathway" id="UPA00219"/>
<dbReference type="GO" id="GO:0008360">
    <property type="term" value="P:regulation of cell shape"/>
    <property type="evidence" value="ECO:0007669"/>
    <property type="project" value="UniProtKB-KW"/>
</dbReference>
<dbReference type="PANTHER" id="PTHR43024">
    <property type="entry name" value="UDP-N-ACETYLMURAMOYL-TRIPEPTIDE--D-ALANYL-D-ALANINE LIGASE"/>
    <property type="match status" value="1"/>
</dbReference>
<dbReference type="SUPFAM" id="SSF63418">
    <property type="entry name" value="MurE/MurF N-terminal domain"/>
    <property type="match status" value="1"/>
</dbReference>
<dbReference type="InterPro" id="IPR005863">
    <property type="entry name" value="UDP-N-AcMur_synth"/>
</dbReference>
<dbReference type="STRING" id="857265.WG78_14210"/>
<accession>A0A0N0GN87</accession>
<keyword evidence="1 10" id="KW-0963">Cytoplasm</keyword>
<gene>
    <name evidence="10 15" type="primary">murF</name>
    <name evidence="15" type="ORF">WG78_14210</name>
</gene>
<dbReference type="EC" id="6.3.2.10" evidence="10 11"/>
<protein>
    <recommendedName>
        <fullName evidence="10 11">UDP-N-acetylmuramoyl-tripeptide--D-alanyl-D-alanine ligase</fullName>
        <ecNumber evidence="10 11">6.3.2.10</ecNumber>
    </recommendedName>
    <alternativeName>
        <fullName evidence="10">D-alanyl-D-alanine-adding enzyme</fullName>
    </alternativeName>
</protein>
<sequence>MIFSLREAAVATTGTLHGDAAASFEKVTFDRVTTDSRDIQPGDLFVALKGERFDGHDFAATALAQGAAAVMVDHVIEGAAGNQLLVPDTLQGLTDLAGAWRERMDLTLIGVTGSSGKTTVKELIARVLITAYGEKAVLATRGNLNNHIGVPLTLLRLTPEHRFAVIEMGMNHFGEIEHLTQLAKPDVALINNAMRAHLEALGSVEGVARAKGEIFSGLKPHGTAVINIDDAHAELWSNLAAGHRQLSFGIGAADIGAREISSRADGSEFILSVPVDERMAFMPVPGLHNVRNALAAAAACYAAGLNIDQIVSGLAAHTGVKGRLERKAAANGALLIDDTYNANPDSMRAAIDVLALLARNTGQPSLLIIGDMGEVGNDGPAMHTEVGEYAKAQGIDQLFTLGDSMRLAAAAYGSTHYNNLESLLAAVTPAITPDTLVLVKGSRFMQMERVVKALQGAAQDNKNNKEDH</sequence>
<evidence type="ECO:0000256" key="11">
    <source>
        <dbReference type="RuleBase" id="RU004136"/>
    </source>
</evidence>
<dbReference type="InterPro" id="IPR000713">
    <property type="entry name" value="Mur_ligase_N"/>
</dbReference>
<dbReference type="EMBL" id="LAQT01000010">
    <property type="protein sequence ID" value="KPC52220.1"/>
    <property type="molecule type" value="Genomic_DNA"/>
</dbReference>
<evidence type="ECO:0000256" key="4">
    <source>
        <dbReference type="ARBA" id="ARBA00022741"/>
    </source>
</evidence>
<proteinExistence type="inferred from homology"/>
<evidence type="ECO:0000256" key="8">
    <source>
        <dbReference type="ARBA" id="ARBA00023306"/>
    </source>
</evidence>
<dbReference type="InterPro" id="IPR051046">
    <property type="entry name" value="MurCDEF_CellWall_CoF430Synth"/>
</dbReference>
<feature type="domain" description="Mur ligase N-terminal catalytic" evidence="12">
    <location>
        <begin position="31"/>
        <end position="75"/>
    </location>
</feature>
<evidence type="ECO:0000313" key="16">
    <source>
        <dbReference type="Proteomes" id="UP000037939"/>
    </source>
</evidence>
<keyword evidence="5 10" id="KW-0067">ATP-binding</keyword>
<dbReference type="GO" id="GO:0009252">
    <property type="term" value="P:peptidoglycan biosynthetic process"/>
    <property type="evidence" value="ECO:0007669"/>
    <property type="project" value="UniProtKB-UniRule"/>
</dbReference>
<evidence type="ECO:0000256" key="5">
    <source>
        <dbReference type="ARBA" id="ARBA00022840"/>
    </source>
</evidence>
<dbReference type="InterPro" id="IPR035911">
    <property type="entry name" value="MurE/MurF_N"/>
</dbReference>
<name>A0A0N0GN87_9NEIS</name>
<evidence type="ECO:0000313" key="15">
    <source>
        <dbReference type="EMBL" id="KPC52220.1"/>
    </source>
</evidence>
<dbReference type="SUPFAM" id="SSF53244">
    <property type="entry name" value="MurD-like peptide ligases, peptide-binding domain"/>
    <property type="match status" value="1"/>
</dbReference>
<comment type="catalytic activity">
    <reaction evidence="10 11">
        <text>D-alanyl-D-alanine + UDP-N-acetyl-alpha-D-muramoyl-L-alanyl-gamma-D-glutamyl-meso-2,6-diaminopimelate + ATP = UDP-N-acetyl-alpha-D-muramoyl-L-alanyl-gamma-D-glutamyl-meso-2,6-diaminopimeloyl-D-alanyl-D-alanine + ADP + phosphate + H(+)</text>
        <dbReference type="Rhea" id="RHEA:28374"/>
        <dbReference type="ChEBI" id="CHEBI:15378"/>
        <dbReference type="ChEBI" id="CHEBI:30616"/>
        <dbReference type="ChEBI" id="CHEBI:43474"/>
        <dbReference type="ChEBI" id="CHEBI:57822"/>
        <dbReference type="ChEBI" id="CHEBI:61386"/>
        <dbReference type="ChEBI" id="CHEBI:83905"/>
        <dbReference type="ChEBI" id="CHEBI:456216"/>
        <dbReference type="EC" id="6.3.2.10"/>
    </reaction>
</comment>
<dbReference type="Gene3D" id="3.40.1390.10">
    <property type="entry name" value="MurE/MurF, N-terminal domain"/>
    <property type="match status" value="1"/>
</dbReference>
<comment type="caution">
    <text evidence="15">The sequence shown here is derived from an EMBL/GenBank/DDBJ whole genome shotgun (WGS) entry which is preliminary data.</text>
</comment>
<dbReference type="HAMAP" id="MF_02019">
    <property type="entry name" value="MurF"/>
    <property type="match status" value="1"/>
</dbReference>